<evidence type="ECO:0000313" key="4">
    <source>
        <dbReference type="EMBL" id="MRW97099.1"/>
    </source>
</evidence>
<comment type="caution">
    <text evidence="4">The sequence shown here is derived from an EMBL/GenBank/DDBJ whole genome shotgun (WGS) entry which is preliminary data.</text>
</comment>
<keyword evidence="1 4" id="KW-0808">Transferase</keyword>
<feature type="domain" description="N-acetyltransferase" evidence="3">
    <location>
        <begin position="1"/>
        <end position="161"/>
    </location>
</feature>
<proteinExistence type="predicted"/>
<dbReference type="GO" id="GO:0016747">
    <property type="term" value="F:acyltransferase activity, transferring groups other than amino-acyl groups"/>
    <property type="evidence" value="ECO:0007669"/>
    <property type="project" value="InterPro"/>
</dbReference>
<evidence type="ECO:0000256" key="2">
    <source>
        <dbReference type="ARBA" id="ARBA00023315"/>
    </source>
</evidence>
<reference evidence="4 5" key="1">
    <citation type="submission" date="2019-11" db="EMBL/GenBank/DDBJ databases">
        <title>Whole genome sequence of Haloferax sp. MBLA0078.</title>
        <authorList>
            <person name="Seo M.-J."/>
            <person name="Cho E.-S."/>
        </authorList>
    </citation>
    <scope>NUCLEOTIDE SEQUENCE [LARGE SCALE GENOMIC DNA]</scope>
    <source>
        <strain evidence="4 5">MBLA0078</strain>
    </source>
</reference>
<dbReference type="RefSeq" id="WP_151112109.1">
    <property type="nucleotide sequence ID" value="NZ_WKJQ01000001.1"/>
</dbReference>
<sequence length="161" mass="17149">MFVRTARETDVSDIARIYTSRWNDVAGGAISVGGGGSVNEAQFDEERLVRVVQQTDDSGWVVAVDDDEVVAAAGGQLVGESSGEVVSLNTHPEVKMVEAGAAVLQTITAQQVVAGAREQYATCLADDEEALSFYRSHGFEVVSTDPDTDESAGDVRLVRRI</sequence>
<dbReference type="Gene3D" id="3.40.630.30">
    <property type="match status" value="1"/>
</dbReference>
<evidence type="ECO:0000256" key="1">
    <source>
        <dbReference type="ARBA" id="ARBA00022679"/>
    </source>
</evidence>
<dbReference type="InterPro" id="IPR000182">
    <property type="entry name" value="GNAT_dom"/>
</dbReference>
<keyword evidence="5" id="KW-1185">Reference proteome</keyword>
<protein>
    <submittedName>
        <fullName evidence="4">GNAT family N-acetyltransferase</fullName>
    </submittedName>
</protein>
<dbReference type="Proteomes" id="UP000443423">
    <property type="component" value="Unassembled WGS sequence"/>
</dbReference>
<evidence type="ECO:0000313" key="5">
    <source>
        <dbReference type="Proteomes" id="UP000443423"/>
    </source>
</evidence>
<dbReference type="InterPro" id="IPR016181">
    <property type="entry name" value="Acyl_CoA_acyltransferase"/>
</dbReference>
<dbReference type="Pfam" id="PF00583">
    <property type="entry name" value="Acetyltransf_1"/>
    <property type="match status" value="1"/>
</dbReference>
<accession>A0A6A8G7J2</accession>
<keyword evidence="2" id="KW-0012">Acyltransferase</keyword>
<dbReference type="InterPro" id="IPR050832">
    <property type="entry name" value="Bact_Acetyltransf"/>
</dbReference>
<dbReference type="EMBL" id="WKJQ01000001">
    <property type="protein sequence ID" value="MRW97099.1"/>
    <property type="molecule type" value="Genomic_DNA"/>
</dbReference>
<gene>
    <name evidence="4" type="ORF">GJR99_11020</name>
</gene>
<dbReference type="PANTHER" id="PTHR43877">
    <property type="entry name" value="AMINOALKYLPHOSPHONATE N-ACETYLTRANSFERASE-RELATED-RELATED"/>
    <property type="match status" value="1"/>
</dbReference>
<name>A0A6A8G7J2_9EURY</name>
<dbReference type="SUPFAM" id="SSF55729">
    <property type="entry name" value="Acyl-CoA N-acyltransferases (Nat)"/>
    <property type="match status" value="1"/>
</dbReference>
<evidence type="ECO:0000259" key="3">
    <source>
        <dbReference type="PROSITE" id="PS51186"/>
    </source>
</evidence>
<dbReference type="PROSITE" id="PS51186">
    <property type="entry name" value="GNAT"/>
    <property type="match status" value="1"/>
</dbReference>
<organism evidence="4 5">
    <name type="scientific">Haloferax marinum</name>
    <dbReference type="NCBI Taxonomy" id="2666143"/>
    <lineage>
        <taxon>Archaea</taxon>
        <taxon>Methanobacteriati</taxon>
        <taxon>Methanobacteriota</taxon>
        <taxon>Stenosarchaea group</taxon>
        <taxon>Halobacteria</taxon>
        <taxon>Halobacteriales</taxon>
        <taxon>Haloferacaceae</taxon>
        <taxon>Haloferax</taxon>
    </lineage>
</organism>
<dbReference type="AlphaFoldDB" id="A0A6A8G7J2"/>
<dbReference type="OrthoDB" id="289433at2157"/>